<dbReference type="AlphaFoldDB" id="A0A084QND2"/>
<feature type="region of interest" description="Disordered" evidence="1">
    <location>
        <begin position="13"/>
        <end position="291"/>
    </location>
</feature>
<reference evidence="2 3" key="1">
    <citation type="journal article" date="2014" name="BMC Genomics">
        <title>Comparative genome sequencing reveals chemotype-specific gene clusters in the toxigenic black mold Stachybotrys.</title>
        <authorList>
            <person name="Semeiks J."/>
            <person name="Borek D."/>
            <person name="Otwinowski Z."/>
            <person name="Grishin N.V."/>
        </authorList>
    </citation>
    <scope>NUCLEOTIDE SEQUENCE [LARGE SCALE GENOMIC DNA]</scope>
    <source>
        <strain evidence="2 3">IBT 40285</strain>
    </source>
</reference>
<protein>
    <submittedName>
        <fullName evidence="2">Uncharacterized protein</fullName>
    </submittedName>
</protein>
<feature type="compositionally biased region" description="Basic and acidic residues" evidence="1">
    <location>
        <begin position="213"/>
        <end position="223"/>
    </location>
</feature>
<dbReference type="HOGENOM" id="CLU_056606_1_0_1"/>
<feature type="compositionally biased region" description="Low complexity" evidence="1">
    <location>
        <begin position="122"/>
        <end position="138"/>
    </location>
</feature>
<accession>A0A084QND2</accession>
<dbReference type="STRING" id="1283841.A0A084QND2"/>
<dbReference type="InParanoid" id="A0A084QND2"/>
<dbReference type="OMA" id="ENQPHDP"/>
<evidence type="ECO:0000256" key="1">
    <source>
        <dbReference type="SAM" id="MobiDB-lite"/>
    </source>
</evidence>
<evidence type="ECO:0000313" key="3">
    <source>
        <dbReference type="Proteomes" id="UP000028524"/>
    </source>
</evidence>
<feature type="compositionally biased region" description="Polar residues" evidence="1">
    <location>
        <begin position="143"/>
        <end position="155"/>
    </location>
</feature>
<keyword evidence="3" id="KW-1185">Reference proteome</keyword>
<feature type="compositionally biased region" description="Polar residues" evidence="1">
    <location>
        <begin position="109"/>
        <end position="121"/>
    </location>
</feature>
<feature type="compositionally biased region" description="Basic and acidic residues" evidence="1">
    <location>
        <begin position="242"/>
        <end position="260"/>
    </location>
</feature>
<dbReference type="Proteomes" id="UP000028524">
    <property type="component" value="Unassembled WGS sequence"/>
</dbReference>
<gene>
    <name evidence="2" type="ORF">S40285_00405</name>
</gene>
<feature type="compositionally biased region" description="Basic and acidic residues" evidence="1">
    <location>
        <begin position="268"/>
        <end position="285"/>
    </location>
</feature>
<feature type="compositionally biased region" description="Polar residues" evidence="1">
    <location>
        <begin position="69"/>
        <end position="85"/>
    </location>
</feature>
<feature type="compositionally biased region" description="Polar residues" evidence="1">
    <location>
        <begin position="187"/>
        <end position="203"/>
    </location>
</feature>
<name>A0A084QND2_STAC4</name>
<evidence type="ECO:0000313" key="2">
    <source>
        <dbReference type="EMBL" id="KFA65467.1"/>
    </source>
</evidence>
<sequence length="291" mass="30116">METINNMANAAAKAVWGEGQTNREPISGAKGDVARGEPYDAGNMGTRFVEPCPANSHAETPYQERLENSLGSNTGSKTAENTTESEPLGKITESEPLGKTTESEPAGKTTESTSFENVTGSAPTGKTTEATPATTSHTENAAYASTDSPAQQEQQEAGLLNEADLKGTGPRPLDVVAKENGGDASPKSGSPDNVGRSENTLDSAVSGENLAEADSKGTGEEYVKASGLAADGGDFDATKPGAGREADRLLEQKGVHREDAAGPGGHSESSHGDHKDKPSLGERIKAKFHKH</sequence>
<organism evidence="2 3">
    <name type="scientific">Stachybotrys chlorohalonatus (strain IBT 40285)</name>
    <dbReference type="NCBI Taxonomy" id="1283841"/>
    <lineage>
        <taxon>Eukaryota</taxon>
        <taxon>Fungi</taxon>
        <taxon>Dikarya</taxon>
        <taxon>Ascomycota</taxon>
        <taxon>Pezizomycotina</taxon>
        <taxon>Sordariomycetes</taxon>
        <taxon>Hypocreomycetidae</taxon>
        <taxon>Hypocreales</taxon>
        <taxon>Stachybotryaceae</taxon>
        <taxon>Stachybotrys</taxon>
    </lineage>
</organism>
<dbReference type="OrthoDB" id="5388207at2759"/>
<dbReference type="EMBL" id="KL660597">
    <property type="protein sequence ID" value="KFA65467.1"/>
    <property type="molecule type" value="Genomic_DNA"/>
</dbReference>
<proteinExistence type="predicted"/>